<dbReference type="Proteomes" id="UP001183809">
    <property type="component" value="Unassembled WGS sequence"/>
</dbReference>
<dbReference type="EMBL" id="JAVREY010000140">
    <property type="protein sequence ID" value="MDT0469900.1"/>
    <property type="molecule type" value="Genomic_DNA"/>
</dbReference>
<feature type="region of interest" description="Disordered" evidence="1">
    <location>
        <begin position="27"/>
        <end position="65"/>
    </location>
</feature>
<dbReference type="RefSeq" id="WP_311701317.1">
    <property type="nucleotide sequence ID" value="NZ_JAVREY010000140.1"/>
</dbReference>
<proteinExistence type="predicted"/>
<evidence type="ECO:0000256" key="1">
    <source>
        <dbReference type="SAM" id="MobiDB-lite"/>
    </source>
</evidence>
<organism evidence="2 3">
    <name type="scientific">Streptomyces gibsoniae</name>
    <dbReference type="NCBI Taxonomy" id="3075529"/>
    <lineage>
        <taxon>Bacteria</taxon>
        <taxon>Bacillati</taxon>
        <taxon>Actinomycetota</taxon>
        <taxon>Actinomycetes</taxon>
        <taxon>Kitasatosporales</taxon>
        <taxon>Streptomycetaceae</taxon>
        <taxon>Streptomyces</taxon>
    </lineage>
</organism>
<protein>
    <submittedName>
        <fullName evidence="2">Uncharacterized protein</fullName>
    </submittedName>
</protein>
<reference evidence="3" key="1">
    <citation type="submission" date="2023-07" db="EMBL/GenBank/DDBJ databases">
        <title>30 novel species of actinomycetes from the DSMZ collection.</title>
        <authorList>
            <person name="Nouioui I."/>
        </authorList>
    </citation>
    <scope>NUCLEOTIDE SEQUENCE [LARGE SCALE GENOMIC DNA]</scope>
    <source>
        <strain evidence="3">DSM 41699</strain>
    </source>
</reference>
<gene>
    <name evidence="2" type="ORF">RM764_44435</name>
</gene>
<sequence length="65" mass="7120">MLTTLGAKAPKKGYRVRHTPTTKLVNEPTETTEKKQLTKTIARPVPGPSPARAAERHGLHPQSHT</sequence>
<keyword evidence="3" id="KW-1185">Reference proteome</keyword>
<evidence type="ECO:0000313" key="2">
    <source>
        <dbReference type="EMBL" id="MDT0469900.1"/>
    </source>
</evidence>
<comment type="caution">
    <text evidence="2">The sequence shown here is derived from an EMBL/GenBank/DDBJ whole genome shotgun (WGS) entry which is preliminary data.</text>
</comment>
<name>A0ABU2UA03_9ACTN</name>
<accession>A0ABU2UA03</accession>
<evidence type="ECO:0000313" key="3">
    <source>
        <dbReference type="Proteomes" id="UP001183809"/>
    </source>
</evidence>